<dbReference type="Proteomes" id="UP001596456">
    <property type="component" value="Unassembled WGS sequence"/>
</dbReference>
<evidence type="ECO:0000313" key="3">
    <source>
        <dbReference type="Proteomes" id="UP001596456"/>
    </source>
</evidence>
<dbReference type="InterPro" id="IPR008928">
    <property type="entry name" value="6-hairpin_glycosidase_sf"/>
</dbReference>
<evidence type="ECO:0008006" key="4">
    <source>
        <dbReference type="Google" id="ProtNLM"/>
    </source>
</evidence>
<name>A0ABW2KW20_9PROT</name>
<dbReference type="EMBL" id="JBHTCM010000010">
    <property type="protein sequence ID" value="MFC7333229.1"/>
    <property type="molecule type" value="Genomic_DNA"/>
</dbReference>
<accession>A0ABW2KW20</accession>
<keyword evidence="3" id="KW-1185">Reference proteome</keyword>
<evidence type="ECO:0000256" key="1">
    <source>
        <dbReference type="SAM" id="SignalP"/>
    </source>
</evidence>
<evidence type="ECO:0000313" key="2">
    <source>
        <dbReference type="EMBL" id="MFC7333229.1"/>
    </source>
</evidence>
<protein>
    <recommendedName>
        <fullName evidence="4">Methylaspartate ammonia-lyase</fullName>
    </recommendedName>
</protein>
<proteinExistence type="predicted"/>
<reference evidence="3" key="1">
    <citation type="journal article" date="2019" name="Int. J. Syst. Evol. Microbiol.">
        <title>The Global Catalogue of Microorganisms (GCM) 10K type strain sequencing project: providing services to taxonomists for standard genome sequencing and annotation.</title>
        <authorList>
            <consortium name="The Broad Institute Genomics Platform"/>
            <consortium name="The Broad Institute Genome Sequencing Center for Infectious Disease"/>
            <person name="Wu L."/>
            <person name="Ma J."/>
        </authorList>
    </citation>
    <scope>NUCLEOTIDE SEQUENCE [LARGE SCALE GENOMIC DNA]</scope>
    <source>
        <strain evidence="3">CGMCC 1.16275</strain>
    </source>
</reference>
<dbReference type="RefSeq" id="WP_377358172.1">
    <property type="nucleotide sequence ID" value="NZ_JBHTCM010000010.1"/>
</dbReference>
<dbReference type="SUPFAM" id="SSF48208">
    <property type="entry name" value="Six-hairpin glycosidases"/>
    <property type="match status" value="1"/>
</dbReference>
<feature type="signal peptide" evidence="1">
    <location>
        <begin position="1"/>
        <end position="29"/>
    </location>
</feature>
<feature type="chain" id="PRO_5045968181" description="Methylaspartate ammonia-lyase" evidence="1">
    <location>
        <begin position="30"/>
        <end position="450"/>
    </location>
</feature>
<gene>
    <name evidence="2" type="ORF">ACFQPS_08660</name>
</gene>
<keyword evidence="1" id="KW-0732">Signal</keyword>
<dbReference type="PROSITE" id="PS51318">
    <property type="entry name" value="TAT"/>
    <property type="match status" value="1"/>
</dbReference>
<organism evidence="2 3">
    <name type="scientific">Rhodocista pekingensis</name>
    <dbReference type="NCBI Taxonomy" id="201185"/>
    <lineage>
        <taxon>Bacteria</taxon>
        <taxon>Pseudomonadati</taxon>
        <taxon>Pseudomonadota</taxon>
        <taxon>Alphaproteobacteria</taxon>
        <taxon>Rhodospirillales</taxon>
        <taxon>Azospirillaceae</taxon>
        <taxon>Rhodocista</taxon>
    </lineage>
</organism>
<comment type="caution">
    <text evidence="2">The sequence shown here is derived from an EMBL/GenBank/DDBJ whole genome shotgun (WGS) entry which is preliminary data.</text>
</comment>
<sequence>MPLPFLSRRRVLAVLAGGPLLLAGGTAQGDGPVDGPGTDEAVAGLHAALAARVDAVPGQGPVFLASYEPDPATGPLEPALRGAAFTYDNALAAMALLARGDRARARRLGAALAAAAAGDRHYADGRVRNAYRAGPAGTPPLPPGWWDTGSGTWAEDATMVGTATGNVCWAALALLALHDDTGNAGDAGNAGSGAGAGTPGGTDWLGAARRLLGWVAATVRNPAAAGGFTGGFHGHEPAPVRLGWVSTEHNIDAFAAFSWLARATGENRWEVEAAVAGRFVAAMWDARAARFLTGTLPDGVTPSRAGSYLDAQLWPLLAFPDGPERWGRVLEMVAATHTAEGGLDFNGDRDGLWVEGTAQGALAWRRAGSGRAGQNHRAEARRLLAVALAERAPGGLLHATRAPSISTGLALGPDSTEPDFRYYRRPHLGATAWAVLAAEGWNPFTGRRLD</sequence>
<dbReference type="InterPro" id="IPR006311">
    <property type="entry name" value="TAT_signal"/>
</dbReference>